<dbReference type="AlphaFoldDB" id="A0A0A9CJS2"/>
<protein>
    <submittedName>
        <fullName evidence="1">Uncharacterized protein</fullName>
    </submittedName>
</protein>
<reference evidence="1" key="2">
    <citation type="journal article" date="2015" name="Data Brief">
        <title>Shoot transcriptome of the giant reed, Arundo donax.</title>
        <authorList>
            <person name="Barrero R.A."/>
            <person name="Guerrero F.D."/>
            <person name="Moolhuijzen P."/>
            <person name="Goolsby J.A."/>
            <person name="Tidwell J."/>
            <person name="Bellgard S.E."/>
            <person name="Bellgard M.I."/>
        </authorList>
    </citation>
    <scope>NUCLEOTIDE SEQUENCE</scope>
    <source>
        <tissue evidence="1">Shoot tissue taken approximately 20 cm above the soil surface</tissue>
    </source>
</reference>
<proteinExistence type="predicted"/>
<organism evidence="1">
    <name type="scientific">Arundo donax</name>
    <name type="common">Giant reed</name>
    <name type="synonym">Donax arundinaceus</name>
    <dbReference type="NCBI Taxonomy" id="35708"/>
    <lineage>
        <taxon>Eukaryota</taxon>
        <taxon>Viridiplantae</taxon>
        <taxon>Streptophyta</taxon>
        <taxon>Embryophyta</taxon>
        <taxon>Tracheophyta</taxon>
        <taxon>Spermatophyta</taxon>
        <taxon>Magnoliopsida</taxon>
        <taxon>Liliopsida</taxon>
        <taxon>Poales</taxon>
        <taxon>Poaceae</taxon>
        <taxon>PACMAD clade</taxon>
        <taxon>Arundinoideae</taxon>
        <taxon>Arundineae</taxon>
        <taxon>Arundo</taxon>
    </lineage>
</organism>
<name>A0A0A9CJS2_ARUDO</name>
<reference evidence="1" key="1">
    <citation type="submission" date="2014-09" db="EMBL/GenBank/DDBJ databases">
        <authorList>
            <person name="Magalhaes I.L.F."/>
            <person name="Oliveira U."/>
            <person name="Santos F.R."/>
            <person name="Vidigal T.H.D.A."/>
            <person name="Brescovit A.D."/>
            <person name="Santos A.J."/>
        </authorList>
    </citation>
    <scope>NUCLEOTIDE SEQUENCE</scope>
    <source>
        <tissue evidence="1">Shoot tissue taken approximately 20 cm above the soil surface</tissue>
    </source>
</reference>
<sequence>MVNVLACRMHENSFEKEVPRFGQHSLILKFAAHIYTPLLEKSLGCEFPLCDGLLTVLHKYNV</sequence>
<accession>A0A0A9CJS2</accession>
<dbReference type="EMBL" id="GBRH01223197">
    <property type="protein sequence ID" value="JAD74698.1"/>
    <property type="molecule type" value="Transcribed_RNA"/>
</dbReference>
<evidence type="ECO:0000313" key="1">
    <source>
        <dbReference type="EMBL" id="JAD74698.1"/>
    </source>
</evidence>